<keyword evidence="3" id="KW-0813">Transport</keyword>
<dbReference type="FunCoup" id="A0A163MH47">
    <property type="interactions" value="91"/>
</dbReference>
<feature type="domain" description="CSC1/OSCA1-like N-terminal transmembrane" evidence="10">
    <location>
        <begin position="23"/>
        <end position="180"/>
    </location>
</feature>
<dbReference type="OrthoDB" id="2150324at2759"/>
<organism evidence="12">
    <name type="scientific">Absidia glauca</name>
    <name type="common">Pin mould</name>
    <dbReference type="NCBI Taxonomy" id="4829"/>
    <lineage>
        <taxon>Eukaryota</taxon>
        <taxon>Fungi</taxon>
        <taxon>Fungi incertae sedis</taxon>
        <taxon>Mucoromycota</taxon>
        <taxon>Mucoromycotina</taxon>
        <taxon>Mucoromycetes</taxon>
        <taxon>Mucorales</taxon>
        <taxon>Cunninghamellaceae</taxon>
        <taxon>Absidia</taxon>
    </lineage>
</organism>
<dbReference type="EMBL" id="LT554417">
    <property type="protein sequence ID" value="SAM04909.1"/>
    <property type="molecule type" value="Genomic_DNA"/>
</dbReference>
<dbReference type="InterPro" id="IPR027815">
    <property type="entry name" value="CSC1/OSCA1-like_cyt"/>
</dbReference>
<feature type="domain" description="CSC1/OSCA1-like cytosolic" evidence="11">
    <location>
        <begin position="205"/>
        <end position="397"/>
    </location>
</feature>
<feature type="region of interest" description="Disordered" evidence="7">
    <location>
        <begin position="868"/>
        <end position="941"/>
    </location>
</feature>
<evidence type="ECO:0000313" key="13">
    <source>
        <dbReference type="Proteomes" id="UP000078561"/>
    </source>
</evidence>
<dbReference type="PANTHER" id="PTHR13018">
    <property type="entry name" value="PROBABLE MEMBRANE PROTEIN DUF221-RELATED"/>
    <property type="match status" value="1"/>
</dbReference>
<dbReference type="InterPro" id="IPR045122">
    <property type="entry name" value="Csc1-like"/>
</dbReference>
<evidence type="ECO:0000256" key="2">
    <source>
        <dbReference type="ARBA" id="ARBA00007779"/>
    </source>
</evidence>
<evidence type="ECO:0000256" key="7">
    <source>
        <dbReference type="SAM" id="MobiDB-lite"/>
    </source>
</evidence>
<feature type="transmembrane region" description="Helical" evidence="8">
    <location>
        <begin position="107"/>
        <end position="126"/>
    </location>
</feature>
<evidence type="ECO:0000256" key="3">
    <source>
        <dbReference type="ARBA" id="ARBA00022448"/>
    </source>
</evidence>
<feature type="transmembrane region" description="Helical" evidence="8">
    <location>
        <begin position="616"/>
        <end position="638"/>
    </location>
</feature>
<dbReference type="InParanoid" id="A0A163MH47"/>
<feature type="transmembrane region" description="Helical" evidence="8">
    <location>
        <begin position="414"/>
        <end position="436"/>
    </location>
</feature>
<feature type="domain" description="CSC1/OSCA1-like 7TM region" evidence="9">
    <location>
        <begin position="408"/>
        <end position="693"/>
    </location>
</feature>
<feature type="transmembrane region" description="Helical" evidence="8">
    <location>
        <begin position="674"/>
        <end position="696"/>
    </location>
</feature>
<dbReference type="Pfam" id="PF14703">
    <property type="entry name" value="PHM7_cyt"/>
    <property type="match status" value="1"/>
</dbReference>
<evidence type="ECO:0000256" key="5">
    <source>
        <dbReference type="ARBA" id="ARBA00022989"/>
    </source>
</evidence>
<keyword evidence="6 8" id="KW-0472">Membrane</keyword>
<dbReference type="GO" id="GO:0005227">
    <property type="term" value="F:calcium-activated cation channel activity"/>
    <property type="evidence" value="ECO:0007669"/>
    <property type="project" value="InterPro"/>
</dbReference>
<feature type="transmembrane region" description="Helical" evidence="8">
    <location>
        <begin position="574"/>
        <end position="595"/>
    </location>
</feature>
<evidence type="ECO:0000256" key="1">
    <source>
        <dbReference type="ARBA" id="ARBA00004141"/>
    </source>
</evidence>
<dbReference type="InterPro" id="IPR003864">
    <property type="entry name" value="CSC1/OSCA1-like_7TM"/>
</dbReference>
<feature type="transmembrane region" description="Helical" evidence="8">
    <location>
        <begin position="644"/>
        <end position="662"/>
    </location>
</feature>
<dbReference type="OMA" id="AYKPPWM"/>
<evidence type="ECO:0000259" key="10">
    <source>
        <dbReference type="Pfam" id="PF13967"/>
    </source>
</evidence>
<protein>
    <recommendedName>
        <fullName evidence="14">CSC1/OSCA1-like 7TM region domain-containing protein</fullName>
    </recommendedName>
</protein>
<evidence type="ECO:0000256" key="6">
    <source>
        <dbReference type="ARBA" id="ARBA00023136"/>
    </source>
</evidence>
<feature type="transmembrane region" description="Helical" evidence="8">
    <location>
        <begin position="26"/>
        <end position="43"/>
    </location>
</feature>
<keyword evidence="4 8" id="KW-0812">Transmembrane</keyword>
<name>A0A163MH47_ABSGL</name>
<gene>
    <name evidence="12" type="primary">ABSGL_10775.1 scaffold 12033</name>
</gene>
<evidence type="ECO:0000256" key="8">
    <source>
        <dbReference type="SAM" id="Phobius"/>
    </source>
</evidence>
<proteinExistence type="inferred from homology"/>
<dbReference type="Pfam" id="PF02714">
    <property type="entry name" value="RSN1_7TM"/>
    <property type="match status" value="1"/>
</dbReference>
<evidence type="ECO:0000256" key="4">
    <source>
        <dbReference type="ARBA" id="ARBA00022692"/>
    </source>
</evidence>
<dbReference type="PANTHER" id="PTHR13018:SF149">
    <property type="entry name" value="DOMAIN PROTEIN, PUTATIVE (AFU_ORTHOLOGUE AFUA_3G11660)-RELATED"/>
    <property type="match status" value="1"/>
</dbReference>
<dbReference type="Pfam" id="PF13967">
    <property type="entry name" value="RSN1_TM"/>
    <property type="match status" value="1"/>
</dbReference>
<sequence length="1051" mass="119318">MSDVPQKLQPHNDNIDITITGMASQLGINVAIAVAVLMVFAILRPNNSFVYAPKLKYANKTKKPPTIGPGLFTWFKVIKNTPDEELLDKIGYDAVLFIAFIRMLRQLMTIMTVAGMCLLIPLNILANRFTGPWPPELSVDVLSFATINTSTDESHINLLWYWVHCLGTWGFSLLIYYHLWVHYHKYIRFRQHYFASPEYQRSSHARTLIIFNVPSALQSDAALAKWVDSMNLKYPVEQISIGRRNNTLAKYVEEHEYSVRKLEMILSQHLDEQGGNNHTDGGTPTKKKRPTVRLGGFMGCCGGRKVDAIDHYTERVQTLRDQIDRIRSNLATNKPTNYGWISFANVAWAHSTAKHLSSPAASHLLRLPERLLKGESPHHQHPRVELAPQPKDILWNNLSLNEHVRRSKRIVVTFLYYAFVFFWFIPSSFLSASSNVKDFIKLFPNSNAFLHQHKTFVALLSSWFTPLVMALFFLILPKIMRLLSMHQGYLTYTSLDRQVFAKLYTFFLINNLLVFTVTSTLMKLYAQIKAAAHGDQVLTVESFFLTMGENLVLVAKNLSDVATFWLSYVTLKGLGVIIDLAQIFVLLSITLRKFFTKPSPRQLQEMTRPSQFDYPIFYNLLIFFFTVGLLYSVISPLVLPFTMFYFMLATMVFKYLLMYVFVTGVETGGQMWRILFNRMIISILLYQIVMIGILKLKSANGPAFSCVPLPILTALFKIYCFRRLDPHAYYYKPDFVDDMSWFGKHPLPSLATSASHKSFTSSMFSNDSKSASHSDPTLQSSSSLKTLGQQQQTIGQRFGDPAFFAELPIPMVHDNVRHLLPGLYGTQSETRQKTITSKLTRQKSVRQLSMIQLPGYGMPFQSIKEDELENDDSTEGLKGFYKFDDDNDDGYSGEDGPHHNSHDTPSTATPLATAPGLESVPLYAPLSTPPQSQIASNRSSTRFGSLLRDTSASLLMTGRSTHTDPYSVTRPLMMNDDHSTYGNQSSISVMPNESTTTLQTTTPISLTSHQANHFYTEPYAEIRSTHADAIELSPFDQDRSSHGQQKQHYFH</sequence>
<feature type="compositionally biased region" description="Low complexity" evidence="7">
    <location>
        <begin position="904"/>
        <end position="915"/>
    </location>
</feature>
<feature type="region of interest" description="Disordered" evidence="7">
    <location>
        <begin position="271"/>
        <end position="291"/>
    </location>
</feature>
<feature type="transmembrane region" description="Helical" evidence="8">
    <location>
        <begin position="159"/>
        <end position="180"/>
    </location>
</feature>
<dbReference type="AlphaFoldDB" id="A0A163MH47"/>
<feature type="transmembrane region" description="Helical" evidence="8">
    <location>
        <begin position="503"/>
        <end position="526"/>
    </location>
</feature>
<dbReference type="InterPro" id="IPR032880">
    <property type="entry name" value="CSC1/OSCA1-like_N"/>
</dbReference>
<dbReference type="Proteomes" id="UP000078561">
    <property type="component" value="Unassembled WGS sequence"/>
</dbReference>
<evidence type="ECO:0008006" key="14">
    <source>
        <dbReference type="Google" id="ProtNLM"/>
    </source>
</evidence>
<keyword evidence="13" id="KW-1185">Reference proteome</keyword>
<evidence type="ECO:0000259" key="9">
    <source>
        <dbReference type="Pfam" id="PF02714"/>
    </source>
</evidence>
<dbReference type="GO" id="GO:0005886">
    <property type="term" value="C:plasma membrane"/>
    <property type="evidence" value="ECO:0007669"/>
    <property type="project" value="TreeGrafter"/>
</dbReference>
<comment type="similarity">
    <text evidence="2">Belongs to the CSC1 (TC 1.A.17) family.</text>
</comment>
<keyword evidence="5 8" id="KW-1133">Transmembrane helix</keyword>
<comment type="subcellular location">
    <subcellularLocation>
        <location evidence="1">Membrane</location>
        <topology evidence="1">Multi-pass membrane protein</topology>
    </subcellularLocation>
</comment>
<feature type="region of interest" description="Disordered" evidence="7">
    <location>
        <begin position="766"/>
        <end position="791"/>
    </location>
</feature>
<feature type="compositionally biased region" description="Polar residues" evidence="7">
    <location>
        <begin position="929"/>
        <end position="941"/>
    </location>
</feature>
<evidence type="ECO:0000259" key="11">
    <source>
        <dbReference type="Pfam" id="PF14703"/>
    </source>
</evidence>
<accession>A0A163MH47</accession>
<evidence type="ECO:0000313" key="12">
    <source>
        <dbReference type="EMBL" id="SAM04909.1"/>
    </source>
</evidence>
<reference evidence="12" key="1">
    <citation type="submission" date="2016-04" db="EMBL/GenBank/DDBJ databases">
        <authorList>
            <person name="Evans L.H."/>
            <person name="Alamgir A."/>
            <person name="Owens N."/>
            <person name="Weber N.D."/>
            <person name="Virtaneva K."/>
            <person name="Barbian K."/>
            <person name="Babar A."/>
            <person name="Rosenke K."/>
        </authorList>
    </citation>
    <scope>NUCLEOTIDE SEQUENCE [LARGE SCALE GENOMIC DNA]</scope>
    <source>
        <strain evidence="12">CBS 101.48</strain>
    </source>
</reference>
<feature type="transmembrane region" description="Helical" evidence="8">
    <location>
        <begin position="456"/>
        <end position="476"/>
    </location>
</feature>